<dbReference type="AlphaFoldDB" id="G4ZRD1"/>
<dbReference type="EMBL" id="JH159156">
    <property type="protein sequence ID" value="EGZ13816.1"/>
    <property type="molecule type" value="Genomic_DNA"/>
</dbReference>
<organism evidence="1 2">
    <name type="scientific">Phytophthora sojae (strain P6497)</name>
    <name type="common">Soybean stem and root rot agent</name>
    <name type="synonym">Phytophthora megasperma f. sp. glycines</name>
    <dbReference type="NCBI Taxonomy" id="1094619"/>
    <lineage>
        <taxon>Eukaryota</taxon>
        <taxon>Sar</taxon>
        <taxon>Stramenopiles</taxon>
        <taxon>Oomycota</taxon>
        <taxon>Peronosporomycetes</taxon>
        <taxon>Peronosporales</taxon>
        <taxon>Peronosporaceae</taxon>
        <taxon>Phytophthora</taxon>
    </lineage>
</organism>
<feature type="non-terminal residue" evidence="1">
    <location>
        <position position="1"/>
    </location>
</feature>
<sequence length="131" mass="15267">DGVFQKLGVFLAMDKLVDSLQFVLWFRYADEFIKKNPDYPNLLMPTLMQHNCDDALLAMIEVAMKNPSTLTIAKKLHKEGEMKGTYREVRTSDNTFVDKKISKAIDNLLASDHFQLWRAYLDRFNEMTSNR</sequence>
<dbReference type="RefSeq" id="XP_009531245.1">
    <property type="nucleotide sequence ID" value="XM_009532950.1"/>
</dbReference>
<dbReference type="GeneID" id="20659333"/>
<dbReference type="SMR" id="G4ZRD1"/>
<dbReference type="InParanoid" id="G4ZRD1"/>
<protein>
    <submittedName>
        <fullName evidence="1">Uncharacterized protein</fullName>
    </submittedName>
</protein>
<accession>G4ZRD1</accession>
<dbReference type="KEGG" id="psoj:PHYSODRAFT_512196"/>
<keyword evidence="2" id="KW-1185">Reference proteome</keyword>
<name>G4ZRD1_PHYSP</name>
<evidence type="ECO:0000313" key="1">
    <source>
        <dbReference type="EMBL" id="EGZ13816.1"/>
    </source>
</evidence>
<gene>
    <name evidence="1" type="ORF">PHYSODRAFT_512196</name>
</gene>
<reference evidence="1 2" key="1">
    <citation type="journal article" date="2006" name="Science">
        <title>Phytophthora genome sequences uncover evolutionary origins and mechanisms of pathogenesis.</title>
        <authorList>
            <person name="Tyler B.M."/>
            <person name="Tripathy S."/>
            <person name="Zhang X."/>
            <person name="Dehal P."/>
            <person name="Jiang R.H."/>
            <person name="Aerts A."/>
            <person name="Arredondo F.D."/>
            <person name="Baxter L."/>
            <person name="Bensasson D."/>
            <person name="Beynon J.L."/>
            <person name="Chapman J."/>
            <person name="Damasceno C.M."/>
            <person name="Dorrance A.E."/>
            <person name="Dou D."/>
            <person name="Dickerman A.W."/>
            <person name="Dubchak I.L."/>
            <person name="Garbelotto M."/>
            <person name="Gijzen M."/>
            <person name="Gordon S.G."/>
            <person name="Govers F."/>
            <person name="Grunwald N.J."/>
            <person name="Huang W."/>
            <person name="Ivors K.L."/>
            <person name="Jones R.W."/>
            <person name="Kamoun S."/>
            <person name="Krampis K."/>
            <person name="Lamour K.H."/>
            <person name="Lee M.K."/>
            <person name="McDonald W.H."/>
            <person name="Medina M."/>
            <person name="Meijer H.J."/>
            <person name="Nordberg E.K."/>
            <person name="Maclean D.J."/>
            <person name="Ospina-Giraldo M.D."/>
            <person name="Morris P.F."/>
            <person name="Phuntumart V."/>
            <person name="Putnam N.H."/>
            <person name="Rash S."/>
            <person name="Rose J.K."/>
            <person name="Sakihama Y."/>
            <person name="Salamov A.A."/>
            <person name="Savidor A."/>
            <person name="Scheuring C.F."/>
            <person name="Smith B.M."/>
            <person name="Sobral B.W."/>
            <person name="Terry A."/>
            <person name="Torto-Alalibo T.A."/>
            <person name="Win J."/>
            <person name="Xu Z."/>
            <person name="Zhang H."/>
            <person name="Grigoriev I.V."/>
            <person name="Rokhsar D.S."/>
            <person name="Boore J.L."/>
        </authorList>
    </citation>
    <scope>NUCLEOTIDE SEQUENCE [LARGE SCALE GENOMIC DNA]</scope>
    <source>
        <strain evidence="1 2">P6497</strain>
    </source>
</reference>
<proteinExistence type="predicted"/>
<evidence type="ECO:0000313" key="2">
    <source>
        <dbReference type="Proteomes" id="UP000002640"/>
    </source>
</evidence>
<dbReference type="Proteomes" id="UP000002640">
    <property type="component" value="Unassembled WGS sequence"/>
</dbReference>